<dbReference type="InterPro" id="IPR001128">
    <property type="entry name" value="Cyt_P450"/>
</dbReference>
<dbReference type="InterPro" id="IPR002401">
    <property type="entry name" value="Cyt_P450_E_grp-I"/>
</dbReference>
<dbReference type="Gene3D" id="1.10.630.10">
    <property type="entry name" value="Cytochrome P450"/>
    <property type="match status" value="1"/>
</dbReference>
<evidence type="ECO:0000256" key="14">
    <source>
        <dbReference type="PIRNR" id="PIRNR000209"/>
    </source>
</evidence>
<name>A0A6A6XB00_9PLEO</name>
<dbReference type="PRINTS" id="PR00385">
    <property type="entry name" value="P450"/>
</dbReference>
<dbReference type="InterPro" id="IPR008254">
    <property type="entry name" value="Flavodoxin/NO_synth"/>
</dbReference>
<dbReference type="PROSITE" id="PS50902">
    <property type="entry name" value="FLAVODOXIN_LIKE"/>
    <property type="match status" value="1"/>
</dbReference>
<dbReference type="CDD" id="cd06206">
    <property type="entry name" value="bifunctional_CYPOR"/>
    <property type="match status" value="1"/>
</dbReference>
<dbReference type="Pfam" id="PF00175">
    <property type="entry name" value="NAD_binding_1"/>
    <property type="match status" value="1"/>
</dbReference>
<dbReference type="SUPFAM" id="SSF52343">
    <property type="entry name" value="Ferredoxin reductase-like, C-terminal NADP-linked domain"/>
    <property type="match status" value="1"/>
</dbReference>
<dbReference type="EMBL" id="MU001950">
    <property type="protein sequence ID" value="KAF2792907.1"/>
    <property type="molecule type" value="Genomic_DNA"/>
</dbReference>
<dbReference type="GO" id="GO:0050660">
    <property type="term" value="F:flavin adenine dinucleotide binding"/>
    <property type="evidence" value="ECO:0007669"/>
    <property type="project" value="TreeGrafter"/>
</dbReference>
<evidence type="ECO:0000256" key="12">
    <source>
        <dbReference type="ARBA" id="ARBA00023004"/>
    </source>
</evidence>
<evidence type="ECO:0000256" key="2">
    <source>
        <dbReference type="ARBA" id="ARBA00010018"/>
    </source>
</evidence>
<dbReference type="Gene3D" id="3.40.50.80">
    <property type="entry name" value="Nucleotide-binding domain of ferredoxin-NADP reductase (FNR) module"/>
    <property type="match status" value="1"/>
</dbReference>
<dbReference type="GO" id="GO:0003958">
    <property type="term" value="F:NADPH-hemoprotein reductase activity"/>
    <property type="evidence" value="ECO:0007669"/>
    <property type="project" value="UniProtKB-UniRule"/>
</dbReference>
<keyword evidence="10 14" id="KW-0249">Electron transport</keyword>
<dbReference type="InterPro" id="IPR017938">
    <property type="entry name" value="Riboflavin_synthase-like_b-brl"/>
</dbReference>
<dbReference type="PROSITE" id="PS00086">
    <property type="entry name" value="CYTOCHROME_P450"/>
    <property type="match status" value="1"/>
</dbReference>
<evidence type="ECO:0000256" key="13">
    <source>
        <dbReference type="ARBA" id="ARBA00023033"/>
    </source>
</evidence>
<dbReference type="InterPro" id="IPR039261">
    <property type="entry name" value="FNR_nucleotide-bd"/>
</dbReference>
<evidence type="ECO:0000256" key="1">
    <source>
        <dbReference type="ARBA" id="ARBA00001971"/>
    </source>
</evidence>
<evidence type="ECO:0000259" key="18">
    <source>
        <dbReference type="PROSITE" id="PS51384"/>
    </source>
</evidence>
<keyword evidence="13 14" id="KW-0503">Monooxygenase</keyword>
<keyword evidence="8 14" id="KW-0274">FAD</keyword>
<dbReference type="AlphaFoldDB" id="A0A6A6XB00"/>
<dbReference type="GO" id="GO:0070330">
    <property type="term" value="F:aromatase activity"/>
    <property type="evidence" value="ECO:0007669"/>
    <property type="project" value="UniProtKB-UniRule"/>
</dbReference>
<dbReference type="SUPFAM" id="SSF52218">
    <property type="entry name" value="Flavoproteins"/>
    <property type="match status" value="1"/>
</dbReference>
<dbReference type="InterPro" id="IPR001433">
    <property type="entry name" value="OxRdtase_FAD/NAD-bd"/>
</dbReference>
<dbReference type="OrthoDB" id="1470350at2759"/>
<keyword evidence="12 14" id="KW-0408">Iron</keyword>
<evidence type="ECO:0000259" key="17">
    <source>
        <dbReference type="PROSITE" id="PS50902"/>
    </source>
</evidence>
<feature type="region of interest" description="Disordered" evidence="16">
    <location>
        <begin position="474"/>
        <end position="496"/>
    </location>
</feature>
<comment type="similarity">
    <text evidence="2 14">In the N-terminal section; belongs to the cytochrome P450 family.</text>
</comment>
<evidence type="ECO:0000256" key="3">
    <source>
        <dbReference type="ARBA" id="ARBA00022448"/>
    </source>
</evidence>
<keyword evidence="5 14" id="KW-0285">Flavoprotein</keyword>
<dbReference type="GO" id="GO:0020037">
    <property type="term" value="F:heme binding"/>
    <property type="evidence" value="ECO:0007669"/>
    <property type="project" value="UniProtKB-UniRule"/>
</dbReference>
<evidence type="ECO:0000313" key="20">
    <source>
        <dbReference type="Proteomes" id="UP000799757"/>
    </source>
</evidence>
<dbReference type="SUPFAM" id="SSF63380">
    <property type="entry name" value="Riboflavin synthase domain-like"/>
    <property type="match status" value="1"/>
</dbReference>
<dbReference type="GO" id="GO:0005829">
    <property type="term" value="C:cytosol"/>
    <property type="evidence" value="ECO:0007669"/>
    <property type="project" value="TreeGrafter"/>
</dbReference>
<evidence type="ECO:0000256" key="15">
    <source>
        <dbReference type="PIRSR" id="PIRSR000209-1"/>
    </source>
</evidence>
<dbReference type="PIRSF" id="PIRSF000209">
    <property type="entry name" value="Bifunctional_P450_P450R"/>
    <property type="match status" value="1"/>
</dbReference>
<comment type="cofactor">
    <cofactor evidence="1 14 15">
        <name>heme</name>
        <dbReference type="ChEBI" id="CHEBI:30413"/>
    </cofactor>
</comment>
<dbReference type="GO" id="GO:0010181">
    <property type="term" value="F:FMN binding"/>
    <property type="evidence" value="ECO:0007669"/>
    <property type="project" value="UniProtKB-UniRule"/>
</dbReference>
<gene>
    <name evidence="19" type="ORF">K505DRAFT_306792</name>
</gene>
<dbReference type="CDD" id="cd11068">
    <property type="entry name" value="CYP120A1"/>
    <property type="match status" value="1"/>
</dbReference>
<dbReference type="InterPro" id="IPR023206">
    <property type="entry name" value="Bifunctional_P450_P450_red"/>
</dbReference>
<dbReference type="FunFam" id="1.10.630.10:FF:000040">
    <property type="entry name" value="Bifunctional cytochrome P450/NADPH--P450 reductase"/>
    <property type="match status" value="1"/>
</dbReference>
<dbReference type="Gene3D" id="1.20.990.10">
    <property type="entry name" value="NADPH-cytochrome p450 Reductase, Chain A, domain 3"/>
    <property type="match status" value="1"/>
</dbReference>
<feature type="domain" description="FAD-binding FR-type" evidence="18">
    <location>
        <begin position="681"/>
        <end position="895"/>
    </location>
</feature>
<dbReference type="InterPro" id="IPR017927">
    <property type="entry name" value="FAD-bd_FR_type"/>
</dbReference>
<evidence type="ECO:0000256" key="4">
    <source>
        <dbReference type="ARBA" id="ARBA00022617"/>
    </source>
</evidence>
<evidence type="ECO:0000256" key="6">
    <source>
        <dbReference type="ARBA" id="ARBA00022643"/>
    </source>
</evidence>
<dbReference type="PRINTS" id="PR00463">
    <property type="entry name" value="EP450I"/>
</dbReference>
<comment type="cofactor">
    <cofactor evidence="14">
        <name>FAD</name>
        <dbReference type="ChEBI" id="CHEBI:57692"/>
    </cofactor>
    <cofactor evidence="14">
        <name>FMN</name>
        <dbReference type="ChEBI" id="CHEBI:58210"/>
    </cofactor>
</comment>
<reference evidence="19" key="1">
    <citation type="journal article" date="2020" name="Stud. Mycol.">
        <title>101 Dothideomycetes genomes: a test case for predicting lifestyles and emergence of pathogens.</title>
        <authorList>
            <person name="Haridas S."/>
            <person name="Albert R."/>
            <person name="Binder M."/>
            <person name="Bloem J."/>
            <person name="Labutti K."/>
            <person name="Salamov A."/>
            <person name="Andreopoulos B."/>
            <person name="Baker S."/>
            <person name="Barry K."/>
            <person name="Bills G."/>
            <person name="Bluhm B."/>
            <person name="Cannon C."/>
            <person name="Castanera R."/>
            <person name="Culley D."/>
            <person name="Daum C."/>
            <person name="Ezra D."/>
            <person name="Gonzalez J."/>
            <person name="Henrissat B."/>
            <person name="Kuo A."/>
            <person name="Liang C."/>
            <person name="Lipzen A."/>
            <person name="Lutzoni F."/>
            <person name="Magnuson J."/>
            <person name="Mondo S."/>
            <person name="Nolan M."/>
            <person name="Ohm R."/>
            <person name="Pangilinan J."/>
            <person name="Park H.-J."/>
            <person name="Ramirez L."/>
            <person name="Alfaro M."/>
            <person name="Sun H."/>
            <person name="Tritt A."/>
            <person name="Yoshinaga Y."/>
            <person name="Zwiers L.-H."/>
            <person name="Turgeon B."/>
            <person name="Goodwin S."/>
            <person name="Spatafora J."/>
            <person name="Crous P."/>
            <person name="Grigoriev I."/>
        </authorList>
    </citation>
    <scope>NUCLEOTIDE SEQUENCE</scope>
    <source>
        <strain evidence="19">CBS 109.77</strain>
    </source>
</reference>
<dbReference type="Pfam" id="PF00258">
    <property type="entry name" value="Flavodoxin_1"/>
    <property type="match status" value="1"/>
</dbReference>
<evidence type="ECO:0000256" key="16">
    <source>
        <dbReference type="SAM" id="MobiDB-lite"/>
    </source>
</evidence>
<evidence type="ECO:0000256" key="11">
    <source>
        <dbReference type="ARBA" id="ARBA00023002"/>
    </source>
</evidence>
<dbReference type="InterPro" id="IPR023173">
    <property type="entry name" value="NADPH_Cyt_P450_Rdtase_alpha"/>
</dbReference>
<dbReference type="SUPFAM" id="SSF48264">
    <property type="entry name" value="Cytochrome P450"/>
    <property type="match status" value="1"/>
</dbReference>
<dbReference type="EC" id="1.14.14.1" evidence="14"/>
<dbReference type="Pfam" id="PF00067">
    <property type="entry name" value="p450"/>
    <property type="match status" value="1"/>
</dbReference>
<dbReference type="Gene3D" id="3.40.50.360">
    <property type="match status" value="1"/>
</dbReference>
<dbReference type="EC" id="1.6.2.4" evidence="14"/>
<dbReference type="InterPro" id="IPR017972">
    <property type="entry name" value="Cyt_P450_CS"/>
</dbReference>
<keyword evidence="6 14" id="KW-0288">FMN</keyword>
<keyword evidence="11 14" id="KW-0560">Oxidoreductase</keyword>
<dbReference type="PROSITE" id="PS51384">
    <property type="entry name" value="FAD_FR"/>
    <property type="match status" value="1"/>
</dbReference>
<evidence type="ECO:0000256" key="5">
    <source>
        <dbReference type="ARBA" id="ARBA00022630"/>
    </source>
</evidence>
<keyword evidence="7 14" id="KW-0479">Metal-binding</keyword>
<dbReference type="Pfam" id="PF00667">
    <property type="entry name" value="FAD_binding_1"/>
    <property type="match status" value="1"/>
</dbReference>
<proteinExistence type="inferred from homology"/>
<evidence type="ECO:0000256" key="8">
    <source>
        <dbReference type="ARBA" id="ARBA00022827"/>
    </source>
</evidence>
<keyword evidence="20" id="KW-1185">Reference proteome</keyword>
<feature type="domain" description="Flavodoxin-like" evidence="17">
    <location>
        <begin position="506"/>
        <end position="646"/>
    </location>
</feature>
<comment type="catalytic activity">
    <reaction evidence="14">
        <text>2 oxidized [cytochrome P450] + NADPH = 2 reduced [cytochrome P450] + NADP(+) + H(+)</text>
        <dbReference type="Rhea" id="RHEA:24040"/>
        <dbReference type="Rhea" id="RHEA-COMP:14627"/>
        <dbReference type="Rhea" id="RHEA-COMP:14628"/>
        <dbReference type="ChEBI" id="CHEBI:15378"/>
        <dbReference type="ChEBI" id="CHEBI:55376"/>
        <dbReference type="ChEBI" id="CHEBI:57783"/>
        <dbReference type="ChEBI" id="CHEBI:58349"/>
        <dbReference type="ChEBI" id="CHEBI:60344"/>
        <dbReference type="EC" id="1.6.2.4"/>
    </reaction>
</comment>
<evidence type="ECO:0000256" key="9">
    <source>
        <dbReference type="ARBA" id="ARBA00022857"/>
    </source>
</evidence>
<dbReference type="Proteomes" id="UP000799757">
    <property type="component" value="Unassembled WGS sequence"/>
</dbReference>
<dbReference type="InterPro" id="IPR036396">
    <property type="entry name" value="Cyt_P450_sf"/>
</dbReference>
<keyword evidence="4 14" id="KW-0349">Heme</keyword>
<dbReference type="InterPro" id="IPR003097">
    <property type="entry name" value="CysJ-like_FAD-binding"/>
</dbReference>
<comment type="catalytic activity">
    <reaction evidence="14">
        <text>an organic molecule + reduced [NADPH--hemoprotein reductase] + O2 = an alcohol + oxidized [NADPH--hemoprotein reductase] + H2O + H(+)</text>
        <dbReference type="Rhea" id="RHEA:17149"/>
        <dbReference type="Rhea" id="RHEA-COMP:11964"/>
        <dbReference type="Rhea" id="RHEA-COMP:11965"/>
        <dbReference type="ChEBI" id="CHEBI:15377"/>
        <dbReference type="ChEBI" id="CHEBI:15378"/>
        <dbReference type="ChEBI" id="CHEBI:15379"/>
        <dbReference type="ChEBI" id="CHEBI:30879"/>
        <dbReference type="ChEBI" id="CHEBI:57618"/>
        <dbReference type="ChEBI" id="CHEBI:58210"/>
        <dbReference type="ChEBI" id="CHEBI:142491"/>
        <dbReference type="EC" id="1.14.14.1"/>
    </reaction>
</comment>
<feature type="binding site" description="axial binding residue" evidence="15">
    <location>
        <position position="410"/>
    </location>
    <ligand>
        <name>heme</name>
        <dbReference type="ChEBI" id="CHEBI:30413"/>
    </ligand>
    <ligandPart>
        <name>Fe</name>
        <dbReference type="ChEBI" id="CHEBI:18248"/>
    </ligandPart>
</feature>
<dbReference type="GO" id="GO:0005506">
    <property type="term" value="F:iron ion binding"/>
    <property type="evidence" value="ECO:0007669"/>
    <property type="project" value="UniProtKB-UniRule"/>
</dbReference>
<evidence type="ECO:0000256" key="10">
    <source>
        <dbReference type="ARBA" id="ARBA00022982"/>
    </source>
</evidence>
<dbReference type="InterPro" id="IPR029039">
    <property type="entry name" value="Flavoprotein-like_sf"/>
</dbReference>
<evidence type="ECO:0000256" key="7">
    <source>
        <dbReference type="ARBA" id="ARBA00022723"/>
    </source>
</evidence>
<organism evidence="19 20">
    <name type="scientific">Melanomma pulvis-pyrius CBS 109.77</name>
    <dbReference type="NCBI Taxonomy" id="1314802"/>
    <lineage>
        <taxon>Eukaryota</taxon>
        <taxon>Fungi</taxon>
        <taxon>Dikarya</taxon>
        <taxon>Ascomycota</taxon>
        <taxon>Pezizomycotina</taxon>
        <taxon>Dothideomycetes</taxon>
        <taxon>Pleosporomycetidae</taxon>
        <taxon>Pleosporales</taxon>
        <taxon>Melanommataceae</taxon>
        <taxon>Melanomma</taxon>
    </lineage>
</organism>
<dbReference type="PANTHER" id="PTHR19384">
    <property type="entry name" value="NITRIC OXIDE SYNTHASE-RELATED"/>
    <property type="match status" value="1"/>
</dbReference>
<keyword evidence="3 14" id="KW-0813">Transport</keyword>
<keyword evidence="9 14" id="KW-0521">NADP</keyword>
<sequence length="1051" mass="116565">MTTAIPKPKGWPIIGNVLQLSEPDSTARLAAQYGPIFKVSLGTGKPDRVIVCSAELLNEICDEKRFAKNPTAGGLSQVRNLTGDGLFTALDGEENWALAHRILMPVLGPMSIGNMFEDMHELACQLVLKWARLDQTTGIPVTEDFTRLTLDTLALCTMDTRFNSFYSETPHSFVEAMNSFLLESGSRAFRPSFVTDYVYRQQKHKYFEDVKKMREIANHVIERRRSVSTRKKDLVDAMIHEKDPVTGKTLPHDNIINNMITFLIAGHETTSGLLSFLIYLLAKNPNAMAKAREEVMSVLGDGAMTQSMTSKLPYLQAVIRETLRLHPTAPGFSVQPKSSDPKDYPLLIGKQKYPIHQGETIVGLLPQVHRDPTVYGDDSEAFRPERMLDEPFNKLPKNSWKPFGNGARGCIGRVFALQESTIVIALLLQNFDFELYDPNYQLTVRKTLTVKPKGLLIRATLRDGLGPASLQRRLLGGQNPDPQKPTVAIHKNARPDSPLEGDLKDLLICYGSNAGSCQTLAHALSQEAHSHGFHPIIMSMDEAQHQISSETPVVIITASYEGQPPDNAVKFVKWLECLTESPFGGGHHAVYGCGNRDWVDTFQRIPILVDDAFIRCGSIPLVKRATSDAADNNISNEFDQWADNLLWPALAKQYRTEPRNTEDGDAVLEIIQSTRTAGLFQDGGQAVVLEAKTLTAPSEPRKNHMELQLPPGMTYTTGDRLAILPINQDTTVKETMTRFGLALDSKILARNGSEQSVYTFLREYVELNQVATEKNIRTILQSIPPNDQSEVLEKLSPKSIAQLKMSVLGLLQKFPTAALPFCEYLSMLPPLHTRLYSISSSPLAGANTCTLTYSVLNHTAPRPFLGAGSNYLASLRPNDRLWVSVRASPQAFHLPEDPTVAVVMICAGSGLAPFLGFVQERARMIERGVSVARAMLFIGCRHPERDVLYASEMQGWADKGAVELRYAFSRAPDRSQGCRYVQELLWKEREGVIPLVKGSGKIFVCGDTKVLDGVGKAMVRAYGEIKGVGDEEAQAWLRSIRNERFVSEVFG</sequence>
<protein>
    <recommendedName>
        <fullName evidence="14">Bifunctional cytochrome P450/NADPH--P450 reductase</fullName>
    </recommendedName>
    <domain>
        <recommendedName>
            <fullName evidence="14">Cytochrome P450</fullName>
            <ecNumber evidence="14">1.14.14.1</ecNumber>
        </recommendedName>
    </domain>
    <domain>
        <recommendedName>
            <fullName evidence="14">NADPH--cytochrome P450 reductase</fullName>
            <ecNumber evidence="14">1.6.2.4</ecNumber>
        </recommendedName>
    </domain>
</protein>
<dbReference type="PANTHER" id="PTHR19384:SF127">
    <property type="entry name" value="BIFUNCTIONAL CYTOCHROME P450_NADPH--P450 REDUCTASE"/>
    <property type="match status" value="1"/>
</dbReference>
<evidence type="ECO:0000313" key="19">
    <source>
        <dbReference type="EMBL" id="KAF2792907.1"/>
    </source>
</evidence>
<accession>A0A6A6XB00</accession>
<dbReference type="Gene3D" id="2.40.30.10">
    <property type="entry name" value="Translation factors"/>
    <property type="match status" value="1"/>
</dbReference>